<proteinExistence type="predicted"/>
<dbReference type="EMBL" id="CACRUI010000016">
    <property type="protein sequence ID" value="VYT98960.1"/>
    <property type="molecule type" value="Genomic_DNA"/>
</dbReference>
<dbReference type="RefSeq" id="WP_333492334.1">
    <property type="nucleotide sequence ID" value="NZ_CACRUI010000016.1"/>
</dbReference>
<protein>
    <submittedName>
        <fullName evidence="1">Ribonuclease</fullName>
        <ecNumber evidence="1">3.1.-.-</ecNumber>
    </submittedName>
</protein>
<dbReference type="GO" id="GO:0016787">
    <property type="term" value="F:hydrolase activity"/>
    <property type="evidence" value="ECO:0007669"/>
    <property type="project" value="UniProtKB-KW"/>
</dbReference>
<organism evidence="1">
    <name type="scientific">Streptococcus lutetiensis</name>
    <dbReference type="NCBI Taxonomy" id="150055"/>
    <lineage>
        <taxon>Bacteria</taxon>
        <taxon>Bacillati</taxon>
        <taxon>Bacillota</taxon>
        <taxon>Bacilli</taxon>
        <taxon>Lactobacillales</taxon>
        <taxon>Streptococcaceae</taxon>
        <taxon>Streptococcus</taxon>
    </lineage>
</organism>
<accession>A0A6N3BAC9</accession>
<name>A0A6N3BAC9_9STRE</name>
<keyword evidence="1" id="KW-0378">Hydrolase</keyword>
<dbReference type="AlphaFoldDB" id="A0A6N3BAC9"/>
<gene>
    <name evidence="1" type="ORF">SLLFYP71_01205</name>
</gene>
<reference evidence="1" key="1">
    <citation type="submission" date="2019-11" db="EMBL/GenBank/DDBJ databases">
        <authorList>
            <person name="Feng L."/>
        </authorList>
    </citation>
    <scope>NUCLEOTIDE SEQUENCE</scope>
    <source>
        <strain evidence="1">SLutetiensisLFYP71</strain>
    </source>
</reference>
<sequence length="65" mass="7068">MGLNMTLEQAQAQSASISSVCQAQVQGYQALQRAIQTFAGDTENLQGKAYDSARNYYQLVLLPLA</sequence>
<dbReference type="EC" id="3.1.-.-" evidence="1"/>
<evidence type="ECO:0000313" key="1">
    <source>
        <dbReference type="EMBL" id="VYT98960.1"/>
    </source>
</evidence>